<keyword evidence="2" id="KW-1185">Reference proteome</keyword>
<evidence type="ECO:0000313" key="2">
    <source>
        <dbReference type="Proteomes" id="UP000273044"/>
    </source>
</evidence>
<proteinExistence type="predicted"/>
<accession>A0A448N1A7</accession>
<evidence type="ECO:0000313" key="1">
    <source>
        <dbReference type="EMBL" id="VEH71193.1"/>
    </source>
</evidence>
<name>A0A448N1A7_9ACTN</name>
<dbReference type="AlphaFoldDB" id="A0A448N1A7"/>
<organism evidence="1 2">
    <name type="scientific">Arachnia propionica</name>
    <dbReference type="NCBI Taxonomy" id="1750"/>
    <lineage>
        <taxon>Bacteria</taxon>
        <taxon>Bacillati</taxon>
        <taxon>Actinomycetota</taxon>
        <taxon>Actinomycetes</taxon>
        <taxon>Propionibacteriales</taxon>
        <taxon>Propionibacteriaceae</taxon>
        <taxon>Arachnia</taxon>
    </lineage>
</organism>
<gene>
    <name evidence="1" type="ORF">NCTC12967_02511</name>
</gene>
<reference evidence="1 2" key="1">
    <citation type="submission" date="2018-12" db="EMBL/GenBank/DDBJ databases">
        <authorList>
            <consortium name="Pathogen Informatics"/>
        </authorList>
    </citation>
    <scope>NUCLEOTIDE SEQUENCE [LARGE SCALE GENOMIC DNA]</scope>
    <source>
        <strain evidence="1 2">NCTC12967</strain>
    </source>
</reference>
<dbReference type="Proteomes" id="UP000273044">
    <property type="component" value="Chromosome"/>
</dbReference>
<protein>
    <submittedName>
        <fullName evidence="1">Uncharacterized protein</fullName>
    </submittedName>
</protein>
<sequence length="33" mass="3483">MTDHTHPGVASWEAHLVALQAIATTPTPESVTL</sequence>
<dbReference type="EMBL" id="LR134406">
    <property type="protein sequence ID" value="VEH71193.1"/>
    <property type="molecule type" value="Genomic_DNA"/>
</dbReference>